<dbReference type="Proteomes" id="UP001277761">
    <property type="component" value="Unassembled WGS sequence"/>
</dbReference>
<proteinExistence type="predicted"/>
<gene>
    <name evidence="3" type="ORF">SK069_00750</name>
</gene>
<reference evidence="3 4" key="1">
    <citation type="submission" date="2023-11" db="EMBL/GenBank/DDBJ databases">
        <authorList>
            <person name="Xu M."/>
            <person name="Jiang T."/>
        </authorList>
    </citation>
    <scope>NUCLEOTIDE SEQUENCE [LARGE SCALE GENOMIC DNA]</scope>
    <source>
        <strain evidence="3 4">SD</strain>
    </source>
</reference>
<dbReference type="CDD" id="cd06257">
    <property type="entry name" value="DnaJ"/>
    <property type="match status" value="1"/>
</dbReference>
<feature type="compositionally biased region" description="Low complexity" evidence="1">
    <location>
        <begin position="68"/>
        <end position="80"/>
    </location>
</feature>
<keyword evidence="4" id="KW-1185">Reference proteome</keyword>
<feature type="region of interest" description="Disordered" evidence="1">
    <location>
        <begin position="65"/>
        <end position="85"/>
    </location>
</feature>
<dbReference type="PROSITE" id="PS50076">
    <property type="entry name" value="DNAJ_2"/>
    <property type="match status" value="1"/>
</dbReference>
<evidence type="ECO:0000256" key="1">
    <source>
        <dbReference type="SAM" id="MobiDB-lite"/>
    </source>
</evidence>
<dbReference type="Gene3D" id="1.10.287.110">
    <property type="entry name" value="DnaJ domain"/>
    <property type="match status" value="1"/>
</dbReference>
<dbReference type="RefSeq" id="WP_319952260.1">
    <property type="nucleotide sequence ID" value="NZ_JAXAVX010000001.1"/>
</dbReference>
<feature type="domain" description="J" evidence="2">
    <location>
        <begin position="12"/>
        <end position="79"/>
    </location>
</feature>
<feature type="region of interest" description="Disordered" evidence="1">
    <location>
        <begin position="1"/>
        <end position="25"/>
    </location>
</feature>
<comment type="caution">
    <text evidence="3">The sequence shown here is derived from an EMBL/GenBank/DDBJ whole genome shotgun (WGS) entry which is preliminary data.</text>
</comment>
<dbReference type="SMART" id="SM00271">
    <property type="entry name" value="DnaJ"/>
    <property type="match status" value="1"/>
</dbReference>
<name>A0ABU4VFH5_9ACTN</name>
<evidence type="ECO:0000313" key="3">
    <source>
        <dbReference type="EMBL" id="MDX8150107.1"/>
    </source>
</evidence>
<sequence length="205" mass="22105">MSSAAQPGGAIDPHEVLGVPPGTDEAGVTAAYRRQAKRWHPDARGGGGHDRMALLNAAYARLRHERPASAARATTPSRAPDPLAGALHRTLGPELGATVAPAEEVLLVVPVAVWASPQALLAVTDRRLLWLLDDAPVHRVRELALGDVREVAVRPPRPWRRHAQLVVVDRRGRRTTFGELPLLTARAIARRAAPPDDSTDRRPAD</sequence>
<dbReference type="InterPro" id="IPR036869">
    <property type="entry name" value="J_dom_sf"/>
</dbReference>
<evidence type="ECO:0000259" key="2">
    <source>
        <dbReference type="PROSITE" id="PS50076"/>
    </source>
</evidence>
<dbReference type="Pfam" id="PF00226">
    <property type="entry name" value="DnaJ"/>
    <property type="match status" value="1"/>
</dbReference>
<accession>A0ABU4VFH5</accession>
<organism evidence="3 4">
    <name type="scientific">Patulibacter brassicae</name>
    <dbReference type="NCBI Taxonomy" id="1705717"/>
    <lineage>
        <taxon>Bacteria</taxon>
        <taxon>Bacillati</taxon>
        <taxon>Actinomycetota</taxon>
        <taxon>Thermoleophilia</taxon>
        <taxon>Solirubrobacterales</taxon>
        <taxon>Patulibacteraceae</taxon>
        <taxon>Patulibacter</taxon>
    </lineage>
</organism>
<evidence type="ECO:0000313" key="4">
    <source>
        <dbReference type="Proteomes" id="UP001277761"/>
    </source>
</evidence>
<dbReference type="EMBL" id="JAXAVX010000001">
    <property type="protein sequence ID" value="MDX8150107.1"/>
    <property type="molecule type" value="Genomic_DNA"/>
</dbReference>
<protein>
    <submittedName>
        <fullName evidence="3">J domain-containing protein</fullName>
    </submittedName>
</protein>
<dbReference type="InterPro" id="IPR001623">
    <property type="entry name" value="DnaJ_domain"/>
</dbReference>
<dbReference type="SUPFAM" id="SSF46565">
    <property type="entry name" value="Chaperone J-domain"/>
    <property type="match status" value="1"/>
</dbReference>